<sequence length="639" mass="72937">MGMKDEGMKSTTTMRGQLGVRSGPLAPTSAKLTTQYLVLDHMNNHYTKISRAKPAIDNRPPKSLSTSQKARDRKTREVMTKTGGRPSPMKAIHRSHTTTGYYQEDIYNENLWGEPDPDDEDDQLVHSIMRTTLRGNQALGQGQHNEVEQDPEGFNPYTRTTRQRPSSARSNRSMGSQVSRTMVQVAKKGTYDGDVLDKRSHVFTEGKPFTPRTLKTDRKSRLSQYKYYNKLPPKSNSTSAKQELEADQEEEQSVAPEEKIRPQPKPRQQRLDQTREGPVTMNSLMFETLHSRDFKREEPNPDIPKLDISMDTDHLKWVKEQALKAKHRRNSETLKSGTLREEGGLNESVDFGKTDEMTLTYGTLGSTKTRPPLGSARKISPEDEEAMYVRFMRDVTNEVLDRGIYTDRSLRQVFKAHIARNKGRLDELRLHQITDDIRQQLNIPRYDMDDDTSLSMTKTDNPLMNGTNLDLDKYTAGYGHLKKGRGETNVELEETGLNETSKTSKVSEDQSADTYNFKSTEDDDLYSTIQSDMNNTATLNDTQTLKTYQMSINEQEELEESEIDDRHSVNDKRGDGLNGEGSVVNSRTGEVVDHHDYDDEEEEEEDDYVDDYEDEGDDEDEAQPTEPTATYRTDDDDDF</sequence>
<organism evidence="2 3">
    <name type="scientific">Dreissena polymorpha</name>
    <name type="common">Zebra mussel</name>
    <name type="synonym">Mytilus polymorpha</name>
    <dbReference type="NCBI Taxonomy" id="45954"/>
    <lineage>
        <taxon>Eukaryota</taxon>
        <taxon>Metazoa</taxon>
        <taxon>Spiralia</taxon>
        <taxon>Lophotrochozoa</taxon>
        <taxon>Mollusca</taxon>
        <taxon>Bivalvia</taxon>
        <taxon>Autobranchia</taxon>
        <taxon>Heteroconchia</taxon>
        <taxon>Euheterodonta</taxon>
        <taxon>Imparidentia</taxon>
        <taxon>Neoheterodontei</taxon>
        <taxon>Myida</taxon>
        <taxon>Dreissenoidea</taxon>
        <taxon>Dreissenidae</taxon>
        <taxon>Dreissena</taxon>
    </lineage>
</organism>
<feature type="region of interest" description="Disordered" evidence="1">
    <location>
        <begin position="139"/>
        <end position="180"/>
    </location>
</feature>
<dbReference type="GO" id="GO:0005930">
    <property type="term" value="C:axoneme"/>
    <property type="evidence" value="ECO:0007669"/>
    <property type="project" value="TreeGrafter"/>
</dbReference>
<dbReference type="EMBL" id="JAIWYP010000003">
    <property type="protein sequence ID" value="KAH3846440.1"/>
    <property type="molecule type" value="Genomic_DNA"/>
</dbReference>
<dbReference type="Pfam" id="PF15244">
    <property type="entry name" value="HSD3"/>
    <property type="match status" value="3"/>
</dbReference>
<reference evidence="2" key="1">
    <citation type="journal article" date="2019" name="bioRxiv">
        <title>The Genome of the Zebra Mussel, Dreissena polymorpha: A Resource for Invasive Species Research.</title>
        <authorList>
            <person name="McCartney M.A."/>
            <person name="Auch B."/>
            <person name="Kono T."/>
            <person name="Mallez S."/>
            <person name="Zhang Y."/>
            <person name="Obille A."/>
            <person name="Becker A."/>
            <person name="Abrahante J.E."/>
            <person name="Garbe J."/>
            <person name="Badalamenti J.P."/>
            <person name="Herman A."/>
            <person name="Mangelson H."/>
            <person name="Liachko I."/>
            <person name="Sullivan S."/>
            <person name="Sone E.D."/>
            <person name="Koren S."/>
            <person name="Silverstein K.A.T."/>
            <person name="Beckman K.B."/>
            <person name="Gohl D.M."/>
        </authorList>
    </citation>
    <scope>NUCLEOTIDE SEQUENCE</scope>
    <source>
        <strain evidence="2">Duluth1</strain>
        <tissue evidence="2">Whole animal</tissue>
    </source>
</reference>
<name>A0A9D4KUM4_DREPO</name>
<dbReference type="OrthoDB" id="6263678at2759"/>
<comment type="caution">
    <text evidence="2">The sequence shown here is derived from an EMBL/GenBank/DDBJ whole genome shotgun (WGS) entry which is preliminary data.</text>
</comment>
<feature type="compositionally biased region" description="Polar residues" evidence="1">
    <location>
        <begin position="157"/>
        <end position="180"/>
    </location>
</feature>
<evidence type="ECO:0000256" key="1">
    <source>
        <dbReference type="SAM" id="MobiDB-lite"/>
    </source>
</evidence>
<feature type="region of interest" description="Disordered" evidence="1">
    <location>
        <begin position="49"/>
        <end position="92"/>
    </location>
</feature>
<gene>
    <name evidence="2" type="ORF">DPMN_088741</name>
</gene>
<accession>A0A9D4KUM4</accession>
<dbReference type="Proteomes" id="UP000828390">
    <property type="component" value="Unassembled WGS sequence"/>
</dbReference>
<proteinExistence type="predicted"/>
<dbReference type="PANTHER" id="PTHR14917">
    <property type="entry name" value="SPERMATOGENESIS-ASSOCIATED PROTEIN 7"/>
    <property type="match status" value="1"/>
</dbReference>
<keyword evidence="3" id="KW-1185">Reference proteome</keyword>
<feature type="region of interest" description="Disordered" evidence="1">
    <location>
        <begin position="1"/>
        <end position="26"/>
    </location>
</feature>
<evidence type="ECO:0000313" key="3">
    <source>
        <dbReference type="Proteomes" id="UP000828390"/>
    </source>
</evidence>
<dbReference type="InterPro" id="IPR029357">
    <property type="entry name" value="SPATA7"/>
</dbReference>
<feature type="region of interest" description="Disordered" evidence="1">
    <location>
        <begin position="556"/>
        <end position="639"/>
    </location>
</feature>
<reference evidence="2" key="2">
    <citation type="submission" date="2020-11" db="EMBL/GenBank/DDBJ databases">
        <authorList>
            <person name="McCartney M.A."/>
            <person name="Auch B."/>
            <person name="Kono T."/>
            <person name="Mallez S."/>
            <person name="Becker A."/>
            <person name="Gohl D.M."/>
            <person name="Silverstein K.A.T."/>
            <person name="Koren S."/>
            <person name="Bechman K.B."/>
            <person name="Herman A."/>
            <person name="Abrahante J.E."/>
            <person name="Garbe J."/>
        </authorList>
    </citation>
    <scope>NUCLEOTIDE SEQUENCE</scope>
    <source>
        <strain evidence="2">Duluth1</strain>
        <tissue evidence="2">Whole animal</tissue>
    </source>
</reference>
<protein>
    <submittedName>
        <fullName evidence="2">Uncharacterized protein</fullName>
    </submittedName>
</protein>
<feature type="compositionally biased region" description="Basic and acidic residues" evidence="1">
    <location>
        <begin position="564"/>
        <end position="575"/>
    </location>
</feature>
<dbReference type="PANTHER" id="PTHR14917:SF4">
    <property type="entry name" value="SPERMATOGENESIS-ASSOCIATED 7"/>
    <property type="match status" value="1"/>
</dbReference>
<dbReference type="AlphaFoldDB" id="A0A9D4KUM4"/>
<feature type="compositionally biased region" description="Acidic residues" evidence="1">
    <location>
        <begin position="598"/>
        <end position="623"/>
    </location>
</feature>
<evidence type="ECO:0000313" key="2">
    <source>
        <dbReference type="EMBL" id="KAH3846440.1"/>
    </source>
</evidence>
<dbReference type="GO" id="GO:0000226">
    <property type="term" value="P:microtubule cytoskeleton organization"/>
    <property type="evidence" value="ECO:0007669"/>
    <property type="project" value="TreeGrafter"/>
</dbReference>
<dbReference type="GO" id="GO:0036064">
    <property type="term" value="C:ciliary basal body"/>
    <property type="evidence" value="ECO:0007669"/>
    <property type="project" value="TreeGrafter"/>
</dbReference>
<feature type="region of interest" description="Disordered" evidence="1">
    <location>
        <begin position="205"/>
        <end position="279"/>
    </location>
</feature>